<dbReference type="STRING" id="442899.SAMN05720591_11114"/>
<dbReference type="InterPro" id="IPR013320">
    <property type="entry name" value="ConA-like_dom_sf"/>
</dbReference>
<dbReference type="SUPFAM" id="SSF49785">
    <property type="entry name" value="Galactose-binding domain-like"/>
    <property type="match status" value="4"/>
</dbReference>
<accession>A0A511X091</accession>
<dbReference type="EMBL" id="BJYE01000007">
    <property type="protein sequence ID" value="GEN56341.1"/>
    <property type="molecule type" value="Genomic_DNA"/>
</dbReference>
<evidence type="ECO:0000259" key="6">
    <source>
        <dbReference type="PROSITE" id="PS51762"/>
    </source>
</evidence>
<evidence type="ECO:0000256" key="3">
    <source>
        <dbReference type="SAM" id="MobiDB-lite"/>
    </source>
</evidence>
<dbReference type="InterPro" id="IPR000757">
    <property type="entry name" value="Beta-glucanase-like"/>
</dbReference>
<dbReference type="OrthoDB" id="9809583at2"/>
<feature type="signal peptide" evidence="5">
    <location>
        <begin position="1"/>
        <end position="26"/>
    </location>
</feature>
<dbReference type="PROSITE" id="PS51762">
    <property type="entry name" value="GH16_2"/>
    <property type="match status" value="1"/>
</dbReference>
<dbReference type="InterPro" id="IPR008979">
    <property type="entry name" value="Galactose-bd-like_sf"/>
</dbReference>
<dbReference type="CDD" id="cd08023">
    <property type="entry name" value="GH16_laminarinase_like"/>
    <property type="match status" value="1"/>
</dbReference>
<organism evidence="7 8">
    <name type="scientific">Halolactibacillus alkaliphilus</name>
    <dbReference type="NCBI Taxonomy" id="442899"/>
    <lineage>
        <taxon>Bacteria</taxon>
        <taxon>Bacillati</taxon>
        <taxon>Bacillota</taxon>
        <taxon>Bacilli</taxon>
        <taxon>Bacillales</taxon>
        <taxon>Bacillaceae</taxon>
        <taxon>Halolactibacillus</taxon>
    </lineage>
</organism>
<protein>
    <recommendedName>
        <fullName evidence="6">GH16 domain-containing protein</fullName>
    </recommendedName>
</protein>
<feature type="region of interest" description="Disordered" evidence="3">
    <location>
        <begin position="1147"/>
        <end position="1202"/>
    </location>
</feature>
<keyword evidence="2" id="KW-0378">Hydrolase</keyword>
<dbReference type="Proteomes" id="UP000321400">
    <property type="component" value="Unassembled WGS sequence"/>
</dbReference>
<reference evidence="7 8" key="1">
    <citation type="submission" date="2019-07" db="EMBL/GenBank/DDBJ databases">
        <title>Whole genome shotgun sequence of Halolactibacillus alkaliphilus NBRC 103919.</title>
        <authorList>
            <person name="Hosoyama A."/>
            <person name="Uohara A."/>
            <person name="Ohji S."/>
            <person name="Ichikawa N."/>
        </authorList>
    </citation>
    <scope>NUCLEOTIDE SEQUENCE [LARGE SCALE GENOMIC DNA]</scope>
    <source>
        <strain evidence="7 8">NBRC 103919</strain>
    </source>
</reference>
<dbReference type="AlphaFoldDB" id="A0A511X091"/>
<evidence type="ECO:0000256" key="4">
    <source>
        <dbReference type="SAM" id="Phobius"/>
    </source>
</evidence>
<keyword evidence="5" id="KW-0732">Signal</keyword>
<comment type="similarity">
    <text evidence="1">Belongs to the glycosyl hydrolase 16 family.</text>
</comment>
<keyword evidence="4" id="KW-1133">Transmembrane helix</keyword>
<evidence type="ECO:0000313" key="7">
    <source>
        <dbReference type="EMBL" id="GEN56341.1"/>
    </source>
</evidence>
<dbReference type="PANTHER" id="PTHR10963:SF55">
    <property type="entry name" value="GLYCOSIDE HYDROLASE FAMILY 16 PROTEIN"/>
    <property type="match status" value="1"/>
</dbReference>
<feature type="compositionally biased region" description="Acidic residues" evidence="3">
    <location>
        <begin position="1150"/>
        <end position="1167"/>
    </location>
</feature>
<dbReference type="GO" id="GO:0005975">
    <property type="term" value="P:carbohydrate metabolic process"/>
    <property type="evidence" value="ECO:0007669"/>
    <property type="project" value="InterPro"/>
</dbReference>
<feature type="chain" id="PRO_5039699583" description="GH16 domain-containing protein" evidence="5">
    <location>
        <begin position="27"/>
        <end position="1243"/>
    </location>
</feature>
<keyword evidence="8" id="KW-1185">Reference proteome</keyword>
<name>A0A511X091_9BACI</name>
<evidence type="ECO:0000313" key="8">
    <source>
        <dbReference type="Proteomes" id="UP000321400"/>
    </source>
</evidence>
<gene>
    <name evidence="7" type="ORF">HAL01_08050</name>
</gene>
<feature type="transmembrane region" description="Helical" evidence="4">
    <location>
        <begin position="1221"/>
        <end position="1241"/>
    </location>
</feature>
<dbReference type="SUPFAM" id="SSF49899">
    <property type="entry name" value="Concanavalin A-like lectins/glucanases"/>
    <property type="match status" value="1"/>
</dbReference>
<dbReference type="InterPro" id="IPR003305">
    <property type="entry name" value="CenC_carb-bd"/>
</dbReference>
<keyword evidence="4" id="KW-0472">Membrane</keyword>
<dbReference type="Pfam" id="PF00722">
    <property type="entry name" value="Glyco_hydro_16"/>
    <property type="match status" value="1"/>
</dbReference>
<evidence type="ECO:0000256" key="5">
    <source>
        <dbReference type="SAM" id="SignalP"/>
    </source>
</evidence>
<comment type="caution">
    <text evidence="7">The sequence shown here is derived from an EMBL/GenBank/DDBJ whole genome shotgun (WGS) entry which is preliminary data.</text>
</comment>
<proteinExistence type="inferred from homology"/>
<sequence>MKQKTAALMIMVFMMFLFIAPSPSMTKVEASEWELTFEDNFDGDSLDKSKWSYDIGNGFYQEDGSFISGWGNEELQSYQKENVRVEDGKLILEAREEEVSDDQGTYNYTSGKIHTKGKFKQTYGRFEAKMSLPEGQGFWPAFWMMPEEDIYGGWAASGEIDIMENAGGTPTKIGGAIHYGSQWPNNTYTAKDYYFPEGQDITDMNVYAVEWEPGEIRWYVNDHLYQTLNNWSSKDGSNPAKFAYPAPFDQDFYLILNLAVGGWYGGKPNDDTVFPSAVEVEYVRAYQRSGYPEPEEPAFEAEELPDDAKEAIDGNYVYDMTYSKGFQKHMTHEDVANKWDAINWNFLTLGDFGGEGSISTEAINEDTFARIDISKPGNQTYSLQLIQNVPLGKGRYYKLSFDAKAEANRSINVKIGGGEARGWTAYSPNADYALTTEANRYEMVFQMQHETDAAARLEFNVGNNGQGVSIGNVVLEEVSPVDPFNENDSKRPLPNGNHVYNGTFDQGTMDRLTYWHVDTNDAEVNAYVPADIRQFVAEIIDGGDNKEAITLRQKGIQLTATDEYKLSFKAKAKASREIQVGLMSEDGTVEYALEPVTLADEFSEYVVNFTMAQPEDLNSQLVFFLGGNDQDVVLDNIVLVRLTNNNTRLTLEDRFPLRNGKFNEGLKYFDVHNHGLYEPSSDAALGVENGMFVADIKATGWEPWHVMLMQNAMQFKGNQTYTLSFDAQSTIERQIDVSIENISYHRYLSEIVTVTPEEETFSFTFTMPQDDSVDIKFLLGAIEEVTNLPEHQVKIDNILLEIEGSSAEAFLLTNGDFAADFADWTTHNQGNYGDNPSQAQFTVEDGMAKITVEHAGLNPWDISLSQEEKVVKEGGNYTISFDAYATTAREIEAVIDNGAPGGYHRYLNEKVALTPERQSYSFDITIPKDDIVGLKFLLGALTGVPEDAHDIIIDNVRFEVSGVREYLYGLEASSEAPGEDDTVSVEDNDVDKVEQTQKLVIVITDEKVTKVTLSSQQIEQLQAKDATIIIKKLGVEVELSSHNLNGDIIIELSPSTAAGLTHQDVALSDIVSFTISENGAPKTTFTMPVTLRFALNTEDLDTSTLGVYYFNPESATWELVGGTYSEGMVVVDVDHFSTFAVFNAGAFDQDTPDEDLTGDTPGEEGQGEDPTGNTPGEEGQDEDPTGDTSGEENESPSNEDVTMNEVSEMGEHQLPSTATNIYLLLLAGAMLLMMSGTVLVFHK</sequence>
<dbReference type="GO" id="GO:0004553">
    <property type="term" value="F:hydrolase activity, hydrolyzing O-glycosyl compounds"/>
    <property type="evidence" value="ECO:0007669"/>
    <property type="project" value="InterPro"/>
</dbReference>
<dbReference type="InterPro" id="IPR050546">
    <property type="entry name" value="Glycosyl_Hydrlase_16"/>
</dbReference>
<dbReference type="PANTHER" id="PTHR10963">
    <property type="entry name" value="GLYCOSYL HYDROLASE-RELATED"/>
    <property type="match status" value="1"/>
</dbReference>
<keyword evidence="4" id="KW-0812">Transmembrane</keyword>
<evidence type="ECO:0000256" key="1">
    <source>
        <dbReference type="ARBA" id="ARBA00006865"/>
    </source>
</evidence>
<feature type="compositionally biased region" description="Acidic residues" evidence="3">
    <location>
        <begin position="1178"/>
        <end position="1194"/>
    </location>
</feature>
<dbReference type="Pfam" id="PF02018">
    <property type="entry name" value="CBM_4_9"/>
    <property type="match status" value="4"/>
</dbReference>
<dbReference type="Gene3D" id="2.60.120.200">
    <property type="match status" value="1"/>
</dbReference>
<dbReference type="Gene3D" id="2.60.120.260">
    <property type="entry name" value="Galactose-binding domain-like"/>
    <property type="match status" value="4"/>
</dbReference>
<feature type="domain" description="GH16" evidence="6">
    <location>
        <begin position="15"/>
        <end position="291"/>
    </location>
</feature>
<evidence type="ECO:0000256" key="2">
    <source>
        <dbReference type="ARBA" id="ARBA00022801"/>
    </source>
</evidence>
<dbReference type="RefSeq" id="WP_089801324.1">
    <property type="nucleotide sequence ID" value="NZ_BJYE01000007.1"/>
</dbReference>